<gene>
    <name evidence="1" type="ORF">O6H91_09G010500</name>
</gene>
<dbReference type="Proteomes" id="UP001162992">
    <property type="component" value="Chromosome 9"/>
</dbReference>
<comment type="caution">
    <text evidence="1">The sequence shown here is derived from an EMBL/GenBank/DDBJ whole genome shotgun (WGS) entry which is preliminary data.</text>
</comment>
<dbReference type="EMBL" id="CM055100">
    <property type="protein sequence ID" value="KAJ7542761.1"/>
    <property type="molecule type" value="Genomic_DNA"/>
</dbReference>
<proteinExistence type="predicted"/>
<sequence>MSNLRVSPPAGSATIQTVTDAFSHHSNRDEANVRIMTAAIVVLFSVVIFIICLHLYAKWFWRNAQLSQHRQELNYAIDEPIEVTGLEKAVVESLPTFTYAGESMRKGIECAVCLCEFEEKETGRLLPTCNHLFHTECIDMWFRSHSTCPLCRVSIMPTTTAKAEIVECSTIMDSLGNSLLPQSTSSSVSIDFSSLDNVLLSEERSHQPQMSEENADATALQQVQGISSVTHLEGLQQPAATESKTLNKQQGQLSSLSFSQREGSLRVPPHLTIELPRPCSDPTCASCSRSGHSSASSGLCPKSPLGRFSLRRILSRDRKIAPSASTSADCEEGAFPALCQLHHSNL</sequence>
<organism evidence="1 2">
    <name type="scientific">Diphasiastrum complanatum</name>
    <name type="common">Issler's clubmoss</name>
    <name type="synonym">Lycopodium complanatum</name>
    <dbReference type="NCBI Taxonomy" id="34168"/>
    <lineage>
        <taxon>Eukaryota</taxon>
        <taxon>Viridiplantae</taxon>
        <taxon>Streptophyta</taxon>
        <taxon>Embryophyta</taxon>
        <taxon>Tracheophyta</taxon>
        <taxon>Lycopodiopsida</taxon>
        <taxon>Lycopodiales</taxon>
        <taxon>Lycopodiaceae</taxon>
        <taxon>Lycopodioideae</taxon>
        <taxon>Diphasiastrum</taxon>
    </lineage>
</organism>
<reference evidence="2" key="1">
    <citation type="journal article" date="2024" name="Proc. Natl. Acad. Sci. U.S.A.">
        <title>Extraordinary preservation of gene collinearity over three hundred million years revealed in homosporous lycophytes.</title>
        <authorList>
            <person name="Li C."/>
            <person name="Wickell D."/>
            <person name="Kuo L.Y."/>
            <person name="Chen X."/>
            <person name="Nie B."/>
            <person name="Liao X."/>
            <person name="Peng D."/>
            <person name="Ji J."/>
            <person name="Jenkins J."/>
            <person name="Williams M."/>
            <person name="Shu S."/>
            <person name="Plott C."/>
            <person name="Barry K."/>
            <person name="Rajasekar S."/>
            <person name="Grimwood J."/>
            <person name="Han X."/>
            <person name="Sun S."/>
            <person name="Hou Z."/>
            <person name="He W."/>
            <person name="Dai G."/>
            <person name="Sun C."/>
            <person name="Schmutz J."/>
            <person name="Leebens-Mack J.H."/>
            <person name="Li F.W."/>
            <person name="Wang L."/>
        </authorList>
    </citation>
    <scope>NUCLEOTIDE SEQUENCE [LARGE SCALE GENOMIC DNA]</scope>
    <source>
        <strain evidence="2">cv. PW_Plant_1</strain>
    </source>
</reference>
<name>A0ACC2CL66_DIPCM</name>
<keyword evidence="2" id="KW-1185">Reference proteome</keyword>
<evidence type="ECO:0000313" key="2">
    <source>
        <dbReference type="Proteomes" id="UP001162992"/>
    </source>
</evidence>
<accession>A0ACC2CL66</accession>
<protein>
    <submittedName>
        <fullName evidence="1">Uncharacterized protein</fullName>
    </submittedName>
</protein>
<evidence type="ECO:0000313" key="1">
    <source>
        <dbReference type="EMBL" id="KAJ7542761.1"/>
    </source>
</evidence>